<organism evidence="1 2">
    <name type="scientific">Providencia stuartii</name>
    <dbReference type="NCBI Taxonomy" id="588"/>
    <lineage>
        <taxon>Bacteria</taxon>
        <taxon>Pseudomonadati</taxon>
        <taxon>Pseudomonadota</taxon>
        <taxon>Gammaproteobacteria</taxon>
        <taxon>Enterobacterales</taxon>
        <taxon>Morganellaceae</taxon>
        <taxon>Providencia</taxon>
    </lineage>
</organism>
<dbReference type="Pfam" id="PF06551">
    <property type="entry name" value="DUF1120"/>
    <property type="match status" value="1"/>
</dbReference>
<proteinExistence type="predicted"/>
<comment type="caution">
    <text evidence="1">The sequence shown here is derived from an EMBL/GenBank/DDBJ whole genome shotgun (WGS) entry which is preliminary data.</text>
</comment>
<dbReference type="EMBL" id="LVIE01000179">
    <property type="protein sequence ID" value="OHT23452.1"/>
    <property type="molecule type" value="Genomic_DNA"/>
</dbReference>
<sequence>MPLKLAFKRQYVLLFLGVNIFIYSSNVLSENEIKNDCQLVTSQVNVDYGQISRDQIKQLSNGQGELPSRQVVAKLICPQNVEPIIKIQDVTGIDNSDFKYGQAGILQVTLNDFRVDGISTPATIVRNNTYQSLPLLKSGDEIRPKSAVVGKNTELVFNITPRVASSDITNPSLLEQSGQLSLFFAQLPSSNVLITSGLKAIACTPVVSNAGQIDYSTIHLGELSNNKITVLPARTLNLTIACDASTNVAIRARSNRPHSTPNATNENEIGSSIVSSDAMLAGLGKNLPLGLPDITQAFVVGLGNVNNQKIGGYILNLPFTQTKLDGKAAKARYWTQTEPSASTYWNKETDLKGHGGSLIMGSAPYISFGSDVNSASPSPFRHFEGILIIQAYITHKMDLDLTSPLHLDGSSTIELYYY</sequence>
<evidence type="ECO:0000313" key="2">
    <source>
        <dbReference type="Proteomes" id="UP000179588"/>
    </source>
</evidence>
<dbReference type="AlphaFoldDB" id="A0A1S1HNN6"/>
<dbReference type="InterPro" id="IPR010546">
    <property type="entry name" value="DUF1120"/>
</dbReference>
<name>A0A1S1HNN6_PROST</name>
<reference evidence="1 2" key="1">
    <citation type="submission" date="2016-03" db="EMBL/GenBank/DDBJ databases">
        <title>Genome sequence of Providencia stuartii strain, isolated from the salivary glands of larval Lucilia sericata.</title>
        <authorList>
            <person name="Yuan Y."/>
            <person name="Zhang Y."/>
            <person name="Fu S."/>
            <person name="Crippen T.L."/>
            <person name="Visi D."/>
            <person name="Benbow M.E."/>
            <person name="Allen M."/>
            <person name="Tomberlin J.K."/>
            <person name="Sze S.-H."/>
            <person name="Tarone A.M."/>
        </authorList>
    </citation>
    <scope>NUCLEOTIDE SEQUENCE [LARGE SCALE GENOMIC DNA]</scope>
    <source>
        <strain evidence="1 2">Crippen</strain>
    </source>
</reference>
<evidence type="ECO:0000313" key="1">
    <source>
        <dbReference type="EMBL" id="OHT23452.1"/>
    </source>
</evidence>
<keyword evidence="2" id="KW-1185">Reference proteome</keyword>
<dbReference type="Proteomes" id="UP000179588">
    <property type="component" value="Unassembled WGS sequence"/>
</dbReference>
<accession>A0A1S1HNN6</accession>
<protein>
    <submittedName>
        <fullName evidence="1">Uncharacterized protein</fullName>
    </submittedName>
</protein>
<gene>
    <name evidence="1" type="ORF">A3Q29_05815</name>
</gene>